<dbReference type="Gene3D" id="1.10.10.2420">
    <property type="match status" value="1"/>
</dbReference>
<accession>A0AAP0IFD8</accession>
<dbReference type="EMBL" id="JBBNAF010000009">
    <property type="protein sequence ID" value="KAK9114418.1"/>
    <property type="molecule type" value="Genomic_DNA"/>
</dbReference>
<evidence type="ECO:0000313" key="2">
    <source>
        <dbReference type="EMBL" id="KAK9114418.1"/>
    </source>
</evidence>
<comment type="caution">
    <text evidence="2">The sequence shown here is derived from an EMBL/GenBank/DDBJ whole genome shotgun (WGS) entry which is preliminary data.</text>
</comment>
<evidence type="ECO:0000313" key="3">
    <source>
        <dbReference type="Proteomes" id="UP001420932"/>
    </source>
</evidence>
<organism evidence="2 3">
    <name type="scientific">Stephania yunnanensis</name>
    <dbReference type="NCBI Taxonomy" id="152371"/>
    <lineage>
        <taxon>Eukaryota</taxon>
        <taxon>Viridiplantae</taxon>
        <taxon>Streptophyta</taxon>
        <taxon>Embryophyta</taxon>
        <taxon>Tracheophyta</taxon>
        <taxon>Spermatophyta</taxon>
        <taxon>Magnoliopsida</taxon>
        <taxon>Ranunculales</taxon>
        <taxon>Menispermaceae</taxon>
        <taxon>Menispermoideae</taxon>
        <taxon>Cissampelideae</taxon>
        <taxon>Stephania</taxon>
    </lineage>
</organism>
<gene>
    <name evidence="2" type="ORF">Syun_021215</name>
</gene>
<proteinExistence type="predicted"/>
<name>A0AAP0IFD8_9MAGN</name>
<sequence>MDELACFAPGMLALGSLGYGPRDREKMLTLAEEAKLQRRHQELTQITPDQPVDDEAVYYKVAVGDLFGQVRKMHPWADKKTVKQVMDGKLYELLGERTAADDEKPARKKKRSQLKLSTILQLTGFMNLPVNSVKCLLWNGSLLKQNEVDYKDRGLISGGSPPKAAKQKCGMEHKRDQPVLGRVRGRQTGGVGRVRGRQSQESERQAEPGE</sequence>
<dbReference type="InterPro" id="IPR042559">
    <property type="entry name" value="Gln-tRNA-synth_Ib_RNA-bd_N_2"/>
</dbReference>
<protein>
    <submittedName>
        <fullName evidence="2">Uncharacterized protein</fullName>
    </submittedName>
</protein>
<feature type="compositionally biased region" description="Basic and acidic residues" evidence="1">
    <location>
        <begin position="198"/>
        <end position="210"/>
    </location>
</feature>
<dbReference type="Proteomes" id="UP001420932">
    <property type="component" value="Unassembled WGS sequence"/>
</dbReference>
<reference evidence="2 3" key="1">
    <citation type="submission" date="2024-01" db="EMBL/GenBank/DDBJ databases">
        <title>Genome assemblies of Stephania.</title>
        <authorList>
            <person name="Yang L."/>
        </authorList>
    </citation>
    <scope>NUCLEOTIDE SEQUENCE [LARGE SCALE GENOMIC DNA]</scope>
    <source>
        <strain evidence="2">YNDBR</strain>
        <tissue evidence="2">Leaf</tissue>
    </source>
</reference>
<keyword evidence="3" id="KW-1185">Reference proteome</keyword>
<feature type="region of interest" description="Disordered" evidence="1">
    <location>
        <begin position="152"/>
        <end position="210"/>
    </location>
</feature>
<dbReference type="AlphaFoldDB" id="A0AAP0IFD8"/>
<evidence type="ECO:0000256" key="1">
    <source>
        <dbReference type="SAM" id="MobiDB-lite"/>
    </source>
</evidence>